<reference evidence="2" key="1">
    <citation type="journal article" date="2023" name="G3 (Bethesda)">
        <title>Whole genome assembly and annotation of the endangered Caribbean coral Acropora cervicornis.</title>
        <authorList>
            <person name="Selwyn J.D."/>
            <person name="Vollmer S.V."/>
        </authorList>
    </citation>
    <scope>NUCLEOTIDE SEQUENCE</scope>
    <source>
        <strain evidence="2">K2</strain>
    </source>
</reference>
<feature type="region of interest" description="Disordered" evidence="1">
    <location>
        <begin position="85"/>
        <end position="105"/>
    </location>
</feature>
<feature type="region of interest" description="Disordered" evidence="1">
    <location>
        <begin position="288"/>
        <end position="308"/>
    </location>
</feature>
<protein>
    <submittedName>
        <fullName evidence="2">Uncharacterized protein</fullName>
    </submittedName>
</protein>
<gene>
    <name evidence="2" type="ORF">P5673_030680</name>
</gene>
<sequence>MASSRIGNASPSEFRLVLTKLTEVQKKLDETDQSSVIAQLRQTDVSDAILNKLQSIETRIETGFKALEEKIVALERKVGDCPAIAEGSTSGTLTPPSSSKKRKIARHPDLSFGNKWNPHCLILMRCYRSQHYVRSKMEQLGLAWNTDKKENEPPNHAVLATILKEVKEIEQIQNDSLCTERRIIDAISQNFSSSKKRRRQEENGTYEQYQREQKKRQRIKRKLDKRLKVASEEEKREPIFEALHLSLVSSGESDEEDPTSMVTRPLTWRTEEVTNFFHVLDQRYMSSMTNPQKRQSVKRRLGRPSRRNSTEIPEKLLWATTLI</sequence>
<evidence type="ECO:0000313" key="2">
    <source>
        <dbReference type="EMBL" id="KAK2549051.1"/>
    </source>
</evidence>
<keyword evidence="3" id="KW-1185">Reference proteome</keyword>
<comment type="caution">
    <text evidence="2">The sequence shown here is derived from an EMBL/GenBank/DDBJ whole genome shotgun (WGS) entry which is preliminary data.</text>
</comment>
<dbReference type="Proteomes" id="UP001249851">
    <property type="component" value="Unassembled WGS sequence"/>
</dbReference>
<reference evidence="2" key="2">
    <citation type="journal article" date="2023" name="Science">
        <title>Genomic signatures of disease resistance in endangered staghorn corals.</title>
        <authorList>
            <person name="Vollmer S.V."/>
            <person name="Selwyn J.D."/>
            <person name="Despard B.A."/>
            <person name="Roesel C.L."/>
        </authorList>
    </citation>
    <scope>NUCLEOTIDE SEQUENCE</scope>
    <source>
        <strain evidence="2">K2</strain>
    </source>
</reference>
<evidence type="ECO:0000256" key="1">
    <source>
        <dbReference type="SAM" id="MobiDB-lite"/>
    </source>
</evidence>
<feature type="region of interest" description="Disordered" evidence="1">
    <location>
        <begin position="191"/>
        <end position="218"/>
    </location>
</feature>
<dbReference type="AlphaFoldDB" id="A0AAD9PUD3"/>
<dbReference type="EMBL" id="JARQWQ010000133">
    <property type="protein sequence ID" value="KAK2549051.1"/>
    <property type="molecule type" value="Genomic_DNA"/>
</dbReference>
<name>A0AAD9PUD3_ACRCE</name>
<organism evidence="2 3">
    <name type="scientific">Acropora cervicornis</name>
    <name type="common">Staghorn coral</name>
    <dbReference type="NCBI Taxonomy" id="6130"/>
    <lineage>
        <taxon>Eukaryota</taxon>
        <taxon>Metazoa</taxon>
        <taxon>Cnidaria</taxon>
        <taxon>Anthozoa</taxon>
        <taxon>Hexacorallia</taxon>
        <taxon>Scleractinia</taxon>
        <taxon>Astrocoeniina</taxon>
        <taxon>Acroporidae</taxon>
        <taxon>Acropora</taxon>
    </lineage>
</organism>
<feature type="compositionally biased region" description="Low complexity" evidence="1">
    <location>
        <begin position="87"/>
        <end position="98"/>
    </location>
</feature>
<evidence type="ECO:0000313" key="3">
    <source>
        <dbReference type="Proteomes" id="UP001249851"/>
    </source>
</evidence>
<accession>A0AAD9PUD3</accession>
<proteinExistence type="predicted"/>
<feature type="compositionally biased region" description="Basic residues" evidence="1">
    <location>
        <begin position="295"/>
        <end position="306"/>
    </location>
</feature>